<evidence type="ECO:0000259" key="2">
    <source>
        <dbReference type="Pfam" id="PF24626"/>
    </source>
</evidence>
<feature type="region of interest" description="Disordered" evidence="1">
    <location>
        <begin position="1"/>
        <end position="28"/>
    </location>
</feature>
<dbReference type="AlphaFoldDB" id="A0A371IEW1"/>
<evidence type="ECO:0000313" key="3">
    <source>
        <dbReference type="EMBL" id="RDY13579.1"/>
    </source>
</evidence>
<dbReference type="Proteomes" id="UP000257109">
    <property type="component" value="Unassembled WGS sequence"/>
</dbReference>
<proteinExistence type="predicted"/>
<feature type="compositionally biased region" description="Basic and acidic residues" evidence="1">
    <location>
        <begin position="8"/>
        <end position="28"/>
    </location>
</feature>
<comment type="caution">
    <text evidence="3">The sequence shown here is derived from an EMBL/GenBank/DDBJ whole genome shotgun (WGS) entry which is preliminary data.</text>
</comment>
<dbReference type="EMBL" id="QJKJ01000249">
    <property type="protein sequence ID" value="RDY13579.1"/>
    <property type="molecule type" value="Genomic_DNA"/>
</dbReference>
<name>A0A371IEW1_MUCPR</name>
<dbReference type="OrthoDB" id="1741921at2759"/>
<dbReference type="InterPro" id="IPR056924">
    <property type="entry name" value="SH3_Tf2-1"/>
</dbReference>
<feature type="domain" description="Tf2-1-like SH3-like" evidence="2">
    <location>
        <begin position="107"/>
        <end position="155"/>
    </location>
</feature>
<keyword evidence="4" id="KW-1185">Reference proteome</keyword>
<evidence type="ECO:0000313" key="4">
    <source>
        <dbReference type="Proteomes" id="UP000257109"/>
    </source>
</evidence>
<dbReference type="Pfam" id="PF24626">
    <property type="entry name" value="SH3_Tf2-1"/>
    <property type="match status" value="1"/>
</dbReference>
<feature type="non-terminal residue" evidence="3">
    <location>
        <position position="1"/>
    </location>
</feature>
<protein>
    <recommendedName>
        <fullName evidence="2">Tf2-1-like SH3-like domain-containing protein</fullName>
    </recommendedName>
</protein>
<reference evidence="3" key="1">
    <citation type="submission" date="2018-05" db="EMBL/GenBank/DDBJ databases">
        <title>Draft genome of Mucuna pruriens seed.</title>
        <authorList>
            <person name="Nnadi N.E."/>
            <person name="Vos R."/>
            <person name="Hasami M.H."/>
            <person name="Devisetty U.K."/>
            <person name="Aguiy J.C."/>
        </authorList>
    </citation>
    <scope>NUCLEOTIDE SEQUENCE [LARGE SCALE GENOMIC DNA]</scope>
    <source>
        <strain evidence="3">JCA_2017</strain>
    </source>
</reference>
<sequence>MKKKKDKEKKGEREKLKGEKTKENKVKKSKNENNKVILLGYVVGSQGVKINRKMLPHIEFSYNKVVNSITSHSPLELVYVCSHIEKKVMQYAKKANKGKIQKGFEEGDLVWVYLRKEMFLNLRKSKILPKGYGLFKIIKKINNNAYIIDMPQTYEQRKELGFKRVTLRRVQALFTLA</sequence>
<gene>
    <name evidence="3" type="ORF">CR513_01467</name>
</gene>
<organism evidence="3 4">
    <name type="scientific">Mucuna pruriens</name>
    <name type="common">Velvet bean</name>
    <name type="synonym">Dolichos pruriens</name>
    <dbReference type="NCBI Taxonomy" id="157652"/>
    <lineage>
        <taxon>Eukaryota</taxon>
        <taxon>Viridiplantae</taxon>
        <taxon>Streptophyta</taxon>
        <taxon>Embryophyta</taxon>
        <taxon>Tracheophyta</taxon>
        <taxon>Spermatophyta</taxon>
        <taxon>Magnoliopsida</taxon>
        <taxon>eudicotyledons</taxon>
        <taxon>Gunneridae</taxon>
        <taxon>Pentapetalae</taxon>
        <taxon>rosids</taxon>
        <taxon>fabids</taxon>
        <taxon>Fabales</taxon>
        <taxon>Fabaceae</taxon>
        <taxon>Papilionoideae</taxon>
        <taxon>50 kb inversion clade</taxon>
        <taxon>NPAAA clade</taxon>
        <taxon>indigoferoid/millettioid clade</taxon>
        <taxon>Phaseoleae</taxon>
        <taxon>Mucuna</taxon>
    </lineage>
</organism>
<evidence type="ECO:0000256" key="1">
    <source>
        <dbReference type="SAM" id="MobiDB-lite"/>
    </source>
</evidence>
<accession>A0A371IEW1</accession>